<dbReference type="Gene3D" id="3.70.10.10">
    <property type="match status" value="1"/>
</dbReference>
<evidence type="ECO:0000256" key="5">
    <source>
        <dbReference type="ARBA" id="ARBA00022679"/>
    </source>
</evidence>
<comment type="caution">
    <text evidence="14">The sequence shown here is derived from an EMBL/GenBank/DDBJ whole genome shotgun (WGS) entry which is preliminary data.</text>
</comment>
<keyword evidence="15" id="KW-1185">Reference proteome</keyword>
<dbReference type="GO" id="GO:0005737">
    <property type="term" value="C:cytoplasm"/>
    <property type="evidence" value="ECO:0007669"/>
    <property type="project" value="UniProtKB-SubCell"/>
</dbReference>
<comment type="subunit">
    <text evidence="10">Forms a ring-shaped head-to-tail homodimer around DNA.</text>
</comment>
<dbReference type="PIRSF" id="PIRSF000804">
    <property type="entry name" value="DNA_pol_III_b"/>
    <property type="match status" value="1"/>
</dbReference>
<dbReference type="NCBIfam" id="TIGR00663">
    <property type="entry name" value="dnan"/>
    <property type="match status" value="1"/>
</dbReference>
<dbReference type="CDD" id="cd00140">
    <property type="entry name" value="beta_clamp"/>
    <property type="match status" value="1"/>
</dbReference>
<name>A0A2V1GU96_9GAMM</name>
<organism evidence="14 15">
    <name type="scientific">Pelagibaculum spongiae</name>
    <dbReference type="NCBI Taxonomy" id="2080658"/>
    <lineage>
        <taxon>Bacteria</taxon>
        <taxon>Pseudomonadati</taxon>
        <taxon>Pseudomonadota</taxon>
        <taxon>Gammaproteobacteria</taxon>
        <taxon>Oceanospirillales</taxon>
        <taxon>Pelagibaculum</taxon>
    </lineage>
</organism>
<comment type="subcellular location">
    <subcellularLocation>
        <location evidence="1 10">Cytoplasm</location>
    </subcellularLocation>
</comment>
<dbReference type="FunFam" id="3.10.150.10:FF:000001">
    <property type="entry name" value="Beta sliding clamp"/>
    <property type="match status" value="1"/>
</dbReference>
<reference evidence="14 15" key="1">
    <citation type="submission" date="2018-04" db="EMBL/GenBank/DDBJ databases">
        <title>Thalassorhabdus spongiae gen. nov., sp. nov., isolated from a marine sponge in South-West Iceland.</title>
        <authorList>
            <person name="Knobloch S."/>
            <person name="Daussin A."/>
            <person name="Johannsson R."/>
            <person name="Marteinsson V.T."/>
        </authorList>
    </citation>
    <scope>NUCLEOTIDE SEQUENCE [LARGE SCALE GENOMIC DNA]</scope>
    <source>
        <strain evidence="14 15">Hp12</strain>
    </source>
</reference>
<feature type="domain" description="DNA polymerase III beta sliding clamp N-terminal" evidence="11">
    <location>
        <begin position="1"/>
        <end position="120"/>
    </location>
</feature>
<evidence type="ECO:0000256" key="6">
    <source>
        <dbReference type="ARBA" id="ARBA00022695"/>
    </source>
</evidence>
<dbReference type="RefSeq" id="WP_116687555.1">
    <property type="nucleotide sequence ID" value="NZ_CAWNYD010000005.1"/>
</dbReference>
<dbReference type="InterPro" id="IPR022634">
    <property type="entry name" value="DNA_polIII_beta_N"/>
</dbReference>
<keyword evidence="9" id="KW-0238">DNA-binding</keyword>
<dbReference type="Proteomes" id="UP000244906">
    <property type="component" value="Unassembled WGS sequence"/>
</dbReference>
<dbReference type="GO" id="GO:0008408">
    <property type="term" value="F:3'-5' exonuclease activity"/>
    <property type="evidence" value="ECO:0007669"/>
    <property type="project" value="InterPro"/>
</dbReference>
<dbReference type="InterPro" id="IPR046938">
    <property type="entry name" value="DNA_clamp_sf"/>
</dbReference>
<dbReference type="OrthoDB" id="8421503at2"/>
<proteinExistence type="inferred from homology"/>
<evidence type="ECO:0000313" key="14">
    <source>
        <dbReference type="EMBL" id="PVZ68227.1"/>
    </source>
</evidence>
<evidence type="ECO:0000256" key="7">
    <source>
        <dbReference type="ARBA" id="ARBA00022705"/>
    </source>
</evidence>
<accession>A0A2V1GU96</accession>
<gene>
    <name evidence="14" type="ORF">DC094_13085</name>
</gene>
<evidence type="ECO:0000256" key="3">
    <source>
        <dbReference type="ARBA" id="ARBA00021035"/>
    </source>
</evidence>
<comment type="similarity">
    <text evidence="2 10">Belongs to the beta sliding clamp family.</text>
</comment>
<feature type="domain" description="DNA polymerase III beta sliding clamp C-terminal" evidence="13">
    <location>
        <begin position="248"/>
        <end position="367"/>
    </location>
</feature>
<dbReference type="Pfam" id="PF02767">
    <property type="entry name" value="DNA_pol3_beta_2"/>
    <property type="match status" value="1"/>
</dbReference>
<dbReference type="InterPro" id="IPR001001">
    <property type="entry name" value="DNA_polIII_beta"/>
</dbReference>
<dbReference type="Gene3D" id="3.10.150.10">
    <property type="entry name" value="DNA Polymerase III, subunit A, domain 2"/>
    <property type="match status" value="1"/>
</dbReference>
<evidence type="ECO:0000256" key="8">
    <source>
        <dbReference type="ARBA" id="ARBA00022932"/>
    </source>
</evidence>
<dbReference type="GO" id="GO:0042802">
    <property type="term" value="F:identical protein binding"/>
    <property type="evidence" value="ECO:0007669"/>
    <property type="project" value="UniProtKB-ARBA"/>
</dbReference>
<evidence type="ECO:0000256" key="10">
    <source>
        <dbReference type="PIRNR" id="PIRNR000804"/>
    </source>
</evidence>
<dbReference type="Pfam" id="PF02768">
    <property type="entry name" value="DNA_pol3_beta_3"/>
    <property type="match status" value="1"/>
</dbReference>
<dbReference type="GO" id="GO:0003677">
    <property type="term" value="F:DNA binding"/>
    <property type="evidence" value="ECO:0007669"/>
    <property type="project" value="UniProtKB-UniRule"/>
</dbReference>
<dbReference type="InterPro" id="IPR022635">
    <property type="entry name" value="DNA_polIII_beta_C"/>
</dbReference>
<evidence type="ECO:0000256" key="2">
    <source>
        <dbReference type="ARBA" id="ARBA00010752"/>
    </source>
</evidence>
<evidence type="ECO:0000256" key="1">
    <source>
        <dbReference type="ARBA" id="ARBA00004496"/>
    </source>
</evidence>
<dbReference type="SUPFAM" id="SSF55979">
    <property type="entry name" value="DNA clamp"/>
    <property type="match status" value="3"/>
</dbReference>
<dbReference type="Pfam" id="PF00712">
    <property type="entry name" value="DNA_pol3_beta"/>
    <property type="match status" value="1"/>
</dbReference>
<dbReference type="GO" id="GO:0009360">
    <property type="term" value="C:DNA polymerase III complex"/>
    <property type="evidence" value="ECO:0007669"/>
    <property type="project" value="InterPro"/>
</dbReference>
<dbReference type="EMBL" id="QDDL01000005">
    <property type="protein sequence ID" value="PVZ68227.1"/>
    <property type="molecule type" value="Genomic_DNA"/>
</dbReference>
<dbReference type="AlphaFoldDB" id="A0A2V1GU96"/>
<protein>
    <recommendedName>
        <fullName evidence="3 10">Beta sliding clamp</fullName>
    </recommendedName>
</protein>
<keyword evidence="6 10" id="KW-0548">Nucleotidyltransferase</keyword>
<dbReference type="InterPro" id="IPR022637">
    <property type="entry name" value="DNA_polIII_beta_cen"/>
</dbReference>
<dbReference type="SMART" id="SM00480">
    <property type="entry name" value="POL3Bc"/>
    <property type="match status" value="1"/>
</dbReference>
<evidence type="ECO:0000259" key="13">
    <source>
        <dbReference type="Pfam" id="PF02768"/>
    </source>
</evidence>
<sequence>MKFTLAREKLIKPLQMVAGVVEKRQTMPVLANILVVVDQQQLLMTGTDMEVEISARIDLEQGAAESGETTIPARKLMDICRALPDSAEITISQEDERVVVSSGKSRFTLSCLAADDFPAVEPEQGAMELQVGQGDLRYVLDRTAFAMAQQDVRYYLNGMLLEISANQIRTVSTDGHRLAMCTLQTAHGVETARQVIFPRKGVLEFIRLLQDSDEVVSLRIGNNHLQAATAGFTFSSKLVDGRFPDYQRVLPRGGERIMTADVESLRHALQRASILSNEKYRGIRLMLEKDTLCIQANNPEQEEALDEMEVSYDGEAMEICFNVSYLLDALNTIKTGTARFTMIDPNSSTLVEEVGETQSCYVVMPMRI</sequence>
<feature type="domain" description="DNA polymerase III beta sliding clamp central" evidence="12">
    <location>
        <begin position="132"/>
        <end position="245"/>
    </location>
</feature>
<dbReference type="GO" id="GO:0003887">
    <property type="term" value="F:DNA-directed DNA polymerase activity"/>
    <property type="evidence" value="ECO:0007669"/>
    <property type="project" value="UniProtKB-UniRule"/>
</dbReference>
<evidence type="ECO:0000256" key="4">
    <source>
        <dbReference type="ARBA" id="ARBA00022490"/>
    </source>
</evidence>
<evidence type="ECO:0000313" key="15">
    <source>
        <dbReference type="Proteomes" id="UP000244906"/>
    </source>
</evidence>
<comment type="function">
    <text evidence="10">Confers DNA tethering and processivity to DNA polymerases and other proteins. Acts as a clamp, forming a ring around DNA (a reaction catalyzed by the clamp-loading complex) which diffuses in an ATP-independent manner freely and bidirectionally along dsDNA. Initially characterized for its ability to contact the catalytic subunit of DNA polymerase III (Pol III), a complex, multichain enzyme responsible for most of the replicative synthesis in bacteria; Pol III exhibits 3'-5' exonuclease proofreading activity. The beta chain is required for initiation of replication as well as for processivity of DNA replication.</text>
</comment>
<keyword evidence="5 10" id="KW-0808">Transferase</keyword>
<dbReference type="GO" id="GO:0006271">
    <property type="term" value="P:DNA strand elongation involved in DNA replication"/>
    <property type="evidence" value="ECO:0007669"/>
    <property type="project" value="TreeGrafter"/>
</dbReference>
<evidence type="ECO:0000256" key="9">
    <source>
        <dbReference type="ARBA" id="ARBA00023125"/>
    </source>
</evidence>
<dbReference type="PANTHER" id="PTHR30478:SF0">
    <property type="entry name" value="BETA SLIDING CLAMP"/>
    <property type="match status" value="1"/>
</dbReference>
<keyword evidence="8 10" id="KW-0239">DNA-directed DNA polymerase</keyword>
<evidence type="ECO:0000259" key="12">
    <source>
        <dbReference type="Pfam" id="PF02767"/>
    </source>
</evidence>
<keyword evidence="7 10" id="KW-0235">DNA replication</keyword>
<dbReference type="PANTHER" id="PTHR30478">
    <property type="entry name" value="DNA POLYMERASE III SUBUNIT BETA"/>
    <property type="match status" value="1"/>
</dbReference>
<evidence type="ECO:0000259" key="11">
    <source>
        <dbReference type="Pfam" id="PF00712"/>
    </source>
</evidence>
<keyword evidence="4 10" id="KW-0963">Cytoplasm</keyword>